<evidence type="ECO:0000313" key="2">
    <source>
        <dbReference type="EMBL" id="KKS56530.1"/>
    </source>
</evidence>
<reference evidence="2 3" key="1">
    <citation type="journal article" date="2015" name="Nature">
        <title>rRNA introns, odd ribosomes, and small enigmatic genomes across a large radiation of phyla.</title>
        <authorList>
            <person name="Brown C.T."/>
            <person name="Hug L.A."/>
            <person name="Thomas B.C."/>
            <person name="Sharon I."/>
            <person name="Castelle C.J."/>
            <person name="Singh A."/>
            <person name="Wilkins M.J."/>
            <person name="Williams K.H."/>
            <person name="Banfield J.F."/>
        </authorList>
    </citation>
    <scope>NUCLEOTIDE SEQUENCE [LARGE SCALE GENOMIC DNA]</scope>
</reference>
<comment type="caution">
    <text evidence="2">The sequence shown here is derived from an EMBL/GenBank/DDBJ whole genome shotgun (WGS) entry which is preliminary data.</text>
</comment>
<dbReference type="Proteomes" id="UP000034837">
    <property type="component" value="Unassembled WGS sequence"/>
</dbReference>
<keyword evidence="1" id="KW-0812">Transmembrane</keyword>
<feature type="transmembrane region" description="Helical" evidence="1">
    <location>
        <begin position="18"/>
        <end position="37"/>
    </location>
</feature>
<proteinExistence type="predicted"/>
<sequence length="62" mass="6853">MSNNMSNLFEFLSGKKTYILAAVGFVWALIGWIMGFIDAKQAQEVIWASLTAMALRAGINKN</sequence>
<keyword evidence="1" id="KW-1133">Transmembrane helix</keyword>
<evidence type="ECO:0000313" key="3">
    <source>
        <dbReference type="Proteomes" id="UP000034837"/>
    </source>
</evidence>
<name>A0A0G1A682_9BACT</name>
<protein>
    <submittedName>
        <fullName evidence="2">Uncharacterized protein</fullName>
    </submittedName>
</protein>
<dbReference type="AlphaFoldDB" id="A0A0G1A682"/>
<accession>A0A0G1A682</accession>
<gene>
    <name evidence="2" type="ORF">UV20_C0009G0009</name>
</gene>
<evidence type="ECO:0000256" key="1">
    <source>
        <dbReference type="SAM" id="Phobius"/>
    </source>
</evidence>
<dbReference type="EMBL" id="LCDO01000009">
    <property type="protein sequence ID" value="KKS56530.1"/>
    <property type="molecule type" value="Genomic_DNA"/>
</dbReference>
<organism evidence="2 3">
    <name type="scientific">Candidatus Magasanikbacteria bacterium GW2011_GWA2_42_32</name>
    <dbReference type="NCBI Taxonomy" id="1619039"/>
    <lineage>
        <taxon>Bacteria</taxon>
        <taxon>Candidatus Magasanikiibacteriota</taxon>
    </lineage>
</organism>
<keyword evidence="1" id="KW-0472">Membrane</keyword>